<dbReference type="AlphaFoldDB" id="C7IYY8"/>
<feature type="compositionally biased region" description="Basic and acidic residues" evidence="3">
    <location>
        <begin position="62"/>
        <end position="72"/>
    </location>
</feature>
<keyword evidence="4" id="KW-0732">Signal</keyword>
<feature type="signal peptide" evidence="4">
    <location>
        <begin position="1"/>
        <end position="23"/>
    </location>
</feature>
<protein>
    <submittedName>
        <fullName evidence="5">Os02g0664400 protein</fullName>
    </submittedName>
</protein>
<dbReference type="PANTHER" id="PTHR22691:SF8">
    <property type="entry name" value="PROTEIN SPT2 HOMOLOG"/>
    <property type="match status" value="1"/>
</dbReference>
<dbReference type="KEGG" id="dosa:Os02g0664400"/>
<keyword evidence="2" id="KW-0175">Coiled coil</keyword>
<proteinExistence type="inferred from homology"/>
<reference evidence="5 6" key="1">
    <citation type="journal article" date="2005" name="Nature">
        <title>The map-based sequence of the rice genome.</title>
        <authorList>
            <consortium name="International rice genome sequencing project (IRGSP)"/>
            <person name="Matsumoto T."/>
            <person name="Wu J."/>
            <person name="Kanamori H."/>
            <person name="Katayose Y."/>
            <person name="Fujisawa M."/>
            <person name="Namiki N."/>
            <person name="Mizuno H."/>
            <person name="Yamamoto K."/>
            <person name="Antonio B.A."/>
            <person name="Baba T."/>
            <person name="Sakata K."/>
            <person name="Nagamura Y."/>
            <person name="Aoki H."/>
            <person name="Arikawa K."/>
            <person name="Arita K."/>
            <person name="Bito T."/>
            <person name="Chiden Y."/>
            <person name="Fujitsuka N."/>
            <person name="Fukunaka R."/>
            <person name="Hamada M."/>
            <person name="Harada C."/>
            <person name="Hayashi A."/>
            <person name="Hijishita S."/>
            <person name="Honda M."/>
            <person name="Hosokawa S."/>
            <person name="Ichikawa Y."/>
            <person name="Idonuma A."/>
            <person name="Iijima M."/>
            <person name="Ikeda M."/>
            <person name="Ikeno M."/>
            <person name="Ito K."/>
            <person name="Ito S."/>
            <person name="Ito T."/>
            <person name="Ito Y."/>
            <person name="Ito Y."/>
            <person name="Iwabuchi A."/>
            <person name="Kamiya K."/>
            <person name="Karasawa W."/>
            <person name="Kurita K."/>
            <person name="Katagiri S."/>
            <person name="Kikuta A."/>
            <person name="Kobayashi H."/>
            <person name="Kobayashi N."/>
            <person name="Machita K."/>
            <person name="Maehara T."/>
            <person name="Masukawa M."/>
            <person name="Mizubayashi T."/>
            <person name="Mukai Y."/>
            <person name="Nagasaki H."/>
            <person name="Nagata Y."/>
            <person name="Naito S."/>
            <person name="Nakashima M."/>
            <person name="Nakama Y."/>
            <person name="Nakamichi Y."/>
            <person name="Nakamura M."/>
            <person name="Meguro A."/>
            <person name="Negishi M."/>
            <person name="Ohta I."/>
            <person name="Ohta T."/>
            <person name="Okamoto M."/>
            <person name="Ono N."/>
            <person name="Saji S."/>
            <person name="Sakaguchi M."/>
            <person name="Sakai K."/>
            <person name="Shibata M."/>
            <person name="Shimokawa T."/>
            <person name="Song J."/>
            <person name="Takazaki Y."/>
            <person name="Terasawa K."/>
            <person name="Tsugane M."/>
            <person name="Tsuji K."/>
            <person name="Ueda S."/>
            <person name="Waki K."/>
            <person name="Yamagata H."/>
            <person name="Yamamoto M."/>
            <person name="Yamamoto S."/>
            <person name="Yamane H."/>
            <person name="Yoshiki S."/>
            <person name="Yoshihara R."/>
            <person name="Yukawa K."/>
            <person name="Zhong H."/>
            <person name="Yano M."/>
            <person name="Yuan Q."/>
            <person name="Ouyang S."/>
            <person name="Liu J."/>
            <person name="Jones K.M."/>
            <person name="Gansberger K."/>
            <person name="Moffat K."/>
            <person name="Hill J."/>
            <person name="Bera J."/>
            <person name="Fadrosh D."/>
            <person name="Jin S."/>
            <person name="Johri S."/>
            <person name="Kim M."/>
            <person name="Overton L."/>
            <person name="Reardon M."/>
            <person name="Tsitrin T."/>
            <person name="Vuong H."/>
            <person name="Weaver B."/>
            <person name="Ciecko A."/>
            <person name="Tallon L."/>
            <person name="Jackson J."/>
            <person name="Pai G."/>
            <person name="Aken S.V."/>
            <person name="Utterback T."/>
            <person name="Reidmuller S."/>
            <person name="Feldblyum T."/>
            <person name="Hsiao J."/>
            <person name="Zismann V."/>
            <person name="Iobst S."/>
            <person name="de Vazeille A.R."/>
            <person name="Buell C.R."/>
            <person name="Ying K."/>
            <person name="Li Y."/>
            <person name="Lu T."/>
            <person name="Huang Y."/>
            <person name="Zhao Q."/>
            <person name="Feng Q."/>
            <person name="Zhang L."/>
            <person name="Zhu J."/>
            <person name="Weng Q."/>
            <person name="Mu J."/>
            <person name="Lu Y."/>
            <person name="Fan D."/>
            <person name="Liu Y."/>
            <person name="Guan J."/>
            <person name="Zhang Y."/>
            <person name="Yu S."/>
            <person name="Liu X."/>
            <person name="Zhang Y."/>
            <person name="Hong G."/>
            <person name="Han B."/>
            <person name="Choisne N."/>
            <person name="Demange N."/>
            <person name="Orjeda G."/>
            <person name="Samain S."/>
            <person name="Cattolico L."/>
            <person name="Pelletier E."/>
            <person name="Couloux A."/>
            <person name="Segurens B."/>
            <person name="Wincker P."/>
            <person name="D'Hont A."/>
            <person name="Scarpelli C."/>
            <person name="Weissenbach J."/>
            <person name="Salanoubat M."/>
            <person name="Quetier F."/>
            <person name="Yu Y."/>
            <person name="Kim H.R."/>
            <person name="Rambo T."/>
            <person name="Currie J."/>
            <person name="Collura K."/>
            <person name="Luo M."/>
            <person name="Yang T."/>
            <person name="Ammiraju J.S.S."/>
            <person name="Engler F."/>
            <person name="Soderlund C."/>
            <person name="Wing R.A."/>
            <person name="Palmer L.E."/>
            <person name="de la Bastide M."/>
            <person name="Spiegel L."/>
            <person name="Nascimento L."/>
            <person name="Zutavern T."/>
            <person name="O'Shaughnessy A."/>
            <person name="Dike S."/>
            <person name="Dedhia N."/>
            <person name="Preston R."/>
            <person name="Balija V."/>
            <person name="McCombie W.R."/>
            <person name="Chow T."/>
            <person name="Chen H."/>
            <person name="Chung M."/>
            <person name="Chen C."/>
            <person name="Shaw J."/>
            <person name="Wu H."/>
            <person name="Hsiao K."/>
            <person name="Chao Y."/>
            <person name="Chu M."/>
            <person name="Cheng C."/>
            <person name="Hour A."/>
            <person name="Lee P."/>
            <person name="Lin S."/>
            <person name="Lin Y."/>
            <person name="Liou J."/>
            <person name="Liu S."/>
            <person name="Hsing Y."/>
            <person name="Raghuvanshi S."/>
            <person name="Mohanty A."/>
            <person name="Bharti A.K."/>
            <person name="Gaur A."/>
            <person name="Gupta V."/>
            <person name="Kumar D."/>
            <person name="Ravi V."/>
            <person name="Vij S."/>
            <person name="Kapur A."/>
            <person name="Khurana P."/>
            <person name="Khurana P."/>
            <person name="Khurana J.P."/>
            <person name="Tyagi A.K."/>
            <person name="Gaikwad K."/>
            <person name="Singh A."/>
            <person name="Dalal V."/>
            <person name="Srivastava S."/>
            <person name="Dixit A."/>
            <person name="Pal A.K."/>
            <person name="Ghazi I.A."/>
            <person name="Yadav M."/>
            <person name="Pandit A."/>
            <person name="Bhargava A."/>
            <person name="Sureshbabu K."/>
            <person name="Batra K."/>
            <person name="Sharma T.R."/>
            <person name="Mohapatra T."/>
            <person name="Singh N.K."/>
            <person name="Messing J."/>
            <person name="Nelson A.B."/>
            <person name="Fuks G."/>
            <person name="Kavchok S."/>
            <person name="Keizer G."/>
            <person name="Linton E."/>
            <person name="Llaca V."/>
            <person name="Song R."/>
            <person name="Tanyolac B."/>
            <person name="Young S."/>
            <person name="Ho-Il K."/>
            <person name="Hahn J.H."/>
            <person name="Sangsakoo G."/>
            <person name="Vanavichit A."/>
            <person name="de Mattos Luiz.A.T."/>
            <person name="Zimmer P.D."/>
            <person name="Malone G."/>
            <person name="Dellagostin O."/>
            <person name="de Oliveira A.C."/>
            <person name="Bevan M."/>
            <person name="Bancroft I."/>
            <person name="Minx P."/>
            <person name="Cordum H."/>
            <person name="Wilson R."/>
            <person name="Cheng Z."/>
            <person name="Jin W."/>
            <person name="Jiang J."/>
            <person name="Leong S.A."/>
            <person name="Iwama H."/>
            <person name="Gojobori T."/>
            <person name="Itoh T."/>
            <person name="Niimura Y."/>
            <person name="Fujii Y."/>
            <person name="Habara T."/>
            <person name="Sakai H."/>
            <person name="Sato Y."/>
            <person name="Wilson G."/>
            <person name="Kumar K."/>
            <person name="McCouch S."/>
            <person name="Juretic N."/>
            <person name="Hoen D."/>
            <person name="Wright S."/>
            <person name="Bruskiewich R."/>
            <person name="Bureau T."/>
            <person name="Miyao A."/>
            <person name="Hirochika H."/>
            <person name="Nishikawa T."/>
            <person name="Kadowaki K."/>
            <person name="Sugiura M."/>
            <person name="Burr B."/>
            <person name="Sasaki T."/>
        </authorList>
    </citation>
    <scope>NUCLEOTIDE SEQUENCE [LARGE SCALE GENOMIC DNA]</scope>
    <source>
        <strain evidence="6">cv. Nipponbare</strain>
    </source>
</reference>
<evidence type="ECO:0000256" key="1">
    <source>
        <dbReference type="ARBA" id="ARBA00006461"/>
    </source>
</evidence>
<dbReference type="SMART" id="SM00784">
    <property type="entry name" value="SPT2"/>
    <property type="match status" value="1"/>
</dbReference>
<name>C7IYY8_ORYSJ</name>
<feature type="chain" id="PRO_5002978969" evidence="4">
    <location>
        <begin position="24"/>
        <end position="89"/>
    </location>
</feature>
<dbReference type="Pfam" id="PF08243">
    <property type="entry name" value="SPT2"/>
    <property type="match status" value="1"/>
</dbReference>
<feature type="non-terminal residue" evidence="5">
    <location>
        <position position="1"/>
    </location>
</feature>
<evidence type="ECO:0000313" key="5">
    <source>
        <dbReference type="EMBL" id="BAH91834.1"/>
    </source>
</evidence>
<reference evidence="6" key="2">
    <citation type="journal article" date="2008" name="Nucleic Acids Res.">
        <title>The rice annotation project database (RAP-DB): 2008 update.</title>
        <authorList>
            <consortium name="The rice annotation project (RAP)"/>
        </authorList>
    </citation>
    <scope>GENOME REANNOTATION</scope>
    <source>
        <strain evidence="6">cv. Nipponbare</strain>
    </source>
</reference>
<organism evidence="5 6">
    <name type="scientific">Oryza sativa subsp. japonica</name>
    <name type="common">Rice</name>
    <dbReference type="NCBI Taxonomy" id="39947"/>
    <lineage>
        <taxon>Eukaryota</taxon>
        <taxon>Viridiplantae</taxon>
        <taxon>Streptophyta</taxon>
        <taxon>Embryophyta</taxon>
        <taxon>Tracheophyta</taxon>
        <taxon>Spermatophyta</taxon>
        <taxon>Magnoliopsida</taxon>
        <taxon>Liliopsida</taxon>
        <taxon>Poales</taxon>
        <taxon>Poaceae</taxon>
        <taxon>BOP clade</taxon>
        <taxon>Oryzoideae</taxon>
        <taxon>Oryzeae</taxon>
        <taxon>Oryzinae</taxon>
        <taxon>Oryza</taxon>
        <taxon>Oryza sativa</taxon>
    </lineage>
</organism>
<accession>C7IYY8</accession>
<evidence type="ECO:0000256" key="3">
    <source>
        <dbReference type="SAM" id="MobiDB-lite"/>
    </source>
</evidence>
<evidence type="ECO:0000256" key="4">
    <source>
        <dbReference type="SAM" id="SignalP"/>
    </source>
</evidence>
<gene>
    <name evidence="5" type="ordered locus">Os02g0664400</name>
</gene>
<dbReference type="Proteomes" id="UP000000763">
    <property type="component" value="Chromosome 2"/>
</dbReference>
<dbReference type="PANTHER" id="PTHR22691">
    <property type="entry name" value="YEAST SPT2-RELATED"/>
    <property type="match status" value="1"/>
</dbReference>
<evidence type="ECO:0000313" key="6">
    <source>
        <dbReference type="Proteomes" id="UP000000763"/>
    </source>
</evidence>
<comment type="similarity">
    <text evidence="1">Belongs to the SPT2 family.</text>
</comment>
<feature type="region of interest" description="Disordered" evidence="3">
    <location>
        <begin position="62"/>
        <end position="89"/>
    </location>
</feature>
<dbReference type="EMBL" id="AP008208">
    <property type="protein sequence ID" value="BAH91834.1"/>
    <property type="molecule type" value="Genomic_DNA"/>
</dbReference>
<sequence>FFHWLSTAFGLLVLLCSYNPAKFVGRDEDDRDMEANYASIQMEERRSARLARQEDDEELRRIMDEERREKQERKRKKLAQKAVVDASQD</sequence>
<evidence type="ECO:0000256" key="2">
    <source>
        <dbReference type="ARBA" id="ARBA00023054"/>
    </source>
</evidence>
<dbReference type="InterPro" id="IPR013256">
    <property type="entry name" value="Chromatin_SPT2"/>
</dbReference>